<protein>
    <submittedName>
        <fullName evidence="1">Uncharacterized protein</fullName>
    </submittedName>
</protein>
<reference evidence="2" key="1">
    <citation type="journal article" date="2019" name="Int. J. Syst. Evol. Microbiol.">
        <title>The Global Catalogue of Microorganisms (GCM) 10K type strain sequencing project: providing services to taxonomists for standard genome sequencing and annotation.</title>
        <authorList>
            <consortium name="The Broad Institute Genomics Platform"/>
            <consortium name="The Broad Institute Genome Sequencing Center for Infectious Disease"/>
            <person name="Wu L."/>
            <person name="Ma J."/>
        </authorList>
    </citation>
    <scope>NUCLEOTIDE SEQUENCE [LARGE SCALE GENOMIC DNA]</scope>
    <source>
        <strain evidence="2">JCM 17656</strain>
    </source>
</reference>
<proteinExistence type="predicted"/>
<gene>
    <name evidence="1" type="ORF">GCM10022295_31110</name>
</gene>
<keyword evidence="2" id="KW-1185">Reference proteome</keyword>
<comment type="caution">
    <text evidence="1">The sequence shown here is derived from an EMBL/GenBank/DDBJ whole genome shotgun (WGS) entry which is preliminary data.</text>
</comment>
<evidence type="ECO:0000313" key="2">
    <source>
        <dbReference type="Proteomes" id="UP001500707"/>
    </source>
</evidence>
<evidence type="ECO:0000313" key="1">
    <source>
        <dbReference type="EMBL" id="GAA3546923.1"/>
    </source>
</evidence>
<accession>A0ABP6W855</accession>
<name>A0ABP6W855_9ACTN</name>
<dbReference type="Proteomes" id="UP001500707">
    <property type="component" value="Unassembled WGS sequence"/>
</dbReference>
<organism evidence="1 2">
    <name type="scientific">Streptomyces osmaniensis</name>
    <dbReference type="NCBI Taxonomy" id="593134"/>
    <lineage>
        <taxon>Bacteria</taxon>
        <taxon>Bacillati</taxon>
        <taxon>Actinomycetota</taxon>
        <taxon>Actinomycetes</taxon>
        <taxon>Kitasatosporales</taxon>
        <taxon>Streptomycetaceae</taxon>
        <taxon>Streptomyces</taxon>
    </lineage>
</organism>
<dbReference type="EMBL" id="BAABCE010000005">
    <property type="protein sequence ID" value="GAA3546923.1"/>
    <property type="molecule type" value="Genomic_DNA"/>
</dbReference>
<sequence>MSGSPAQRLSLRFRTSANQPRGAYCRVHGETIGDPSLTDVCIWATEVNLRGEKIAGVPGC</sequence>